<name>A0A7D3ZJQ6_ACTVE</name>
<evidence type="ECO:0000256" key="1">
    <source>
        <dbReference type="SAM" id="MobiDB-lite"/>
    </source>
</evidence>
<dbReference type="EMBL" id="CP053892">
    <property type="protein sequence ID" value="QKG20063.1"/>
    <property type="molecule type" value="Genomic_DNA"/>
</dbReference>
<dbReference type="Proteomes" id="UP000501240">
    <property type="component" value="Chromosome"/>
</dbReference>
<sequence length="197" mass="20960">MDPPIPTWRGCARAGWRVSGPSGEHAPAASRGPGRQAGERRCTRRLPTGCRAVFHRRCRAGGGRLAGAWVAGAGHVGGWTQRPGRAHMTGELYDWNVHSRDGRRAGPGGVSSDRRQAIADLTDALGEAQPGSWGVVWSVRLDLTRTFEYHCDGLVAVGLCDQRSGAVTVDGPPPASPAGNLAEHQAPNRPGDRPRVR</sequence>
<organism evidence="2 3">
    <name type="scientific">Actinomadura verrucosospora</name>
    <dbReference type="NCBI Taxonomy" id="46165"/>
    <lineage>
        <taxon>Bacteria</taxon>
        <taxon>Bacillati</taxon>
        <taxon>Actinomycetota</taxon>
        <taxon>Actinomycetes</taxon>
        <taxon>Streptosporangiales</taxon>
        <taxon>Thermomonosporaceae</taxon>
        <taxon>Actinomadura</taxon>
    </lineage>
</organism>
<keyword evidence="3" id="KW-1185">Reference proteome</keyword>
<protein>
    <submittedName>
        <fullName evidence="2">Uncharacterized protein</fullName>
    </submittedName>
</protein>
<feature type="region of interest" description="Disordered" evidence="1">
    <location>
        <begin position="168"/>
        <end position="197"/>
    </location>
</feature>
<evidence type="ECO:0000313" key="3">
    <source>
        <dbReference type="Proteomes" id="UP000501240"/>
    </source>
</evidence>
<gene>
    <name evidence="2" type="ORF">ACTIVE_1699</name>
</gene>
<feature type="region of interest" description="Disordered" evidence="1">
    <location>
        <begin position="1"/>
        <end position="40"/>
    </location>
</feature>
<evidence type="ECO:0000313" key="2">
    <source>
        <dbReference type="EMBL" id="QKG20063.1"/>
    </source>
</evidence>
<proteinExistence type="predicted"/>
<accession>A0A7D3ZJQ6</accession>
<dbReference type="AlphaFoldDB" id="A0A7D3ZJQ6"/>
<reference evidence="2 3" key="1">
    <citation type="submission" date="2020-05" db="EMBL/GenBank/DDBJ databases">
        <title>Actinomadura verrucosospora NRRL-B18236 (PFL_A860) Genome sequencing and assembly.</title>
        <authorList>
            <person name="Samborskyy M."/>
        </authorList>
    </citation>
    <scope>NUCLEOTIDE SEQUENCE [LARGE SCALE GENOMIC DNA]</scope>
    <source>
        <strain evidence="2 3">NRRL:B18236</strain>
    </source>
</reference>